<dbReference type="Pfam" id="PF00096">
    <property type="entry name" value="zf-C2H2"/>
    <property type="match status" value="4"/>
</dbReference>
<feature type="region of interest" description="Disordered" evidence="7">
    <location>
        <begin position="102"/>
        <end position="144"/>
    </location>
</feature>
<dbReference type="EMBL" id="OW152821">
    <property type="protein sequence ID" value="CAH2076059.1"/>
    <property type="molecule type" value="Genomic_DNA"/>
</dbReference>
<feature type="compositionally biased region" description="Acidic residues" evidence="7">
    <location>
        <begin position="122"/>
        <end position="132"/>
    </location>
</feature>
<accession>A0ABN8J8D9</accession>
<dbReference type="InterPro" id="IPR013087">
    <property type="entry name" value="Znf_C2H2_type"/>
</dbReference>
<evidence type="ECO:0000256" key="5">
    <source>
        <dbReference type="PROSITE-ProRule" id="PRU00042"/>
    </source>
</evidence>
<evidence type="ECO:0000256" key="1">
    <source>
        <dbReference type="ARBA" id="ARBA00022723"/>
    </source>
</evidence>
<dbReference type="Gene3D" id="3.30.160.60">
    <property type="entry name" value="Classic Zinc Finger"/>
    <property type="match status" value="7"/>
</dbReference>
<keyword evidence="1 6" id="KW-0479">Metal-binding</keyword>
<evidence type="ECO:0000256" key="4">
    <source>
        <dbReference type="ARBA" id="ARBA00022833"/>
    </source>
</evidence>
<dbReference type="Pfam" id="PF07776">
    <property type="entry name" value="zf-AD"/>
    <property type="match status" value="1"/>
</dbReference>
<feature type="binding site" evidence="6">
    <location>
        <position position="16"/>
    </location>
    <ligand>
        <name>Zn(2+)</name>
        <dbReference type="ChEBI" id="CHEBI:29105"/>
    </ligand>
</feature>
<dbReference type="PROSITE" id="PS00028">
    <property type="entry name" value="ZINC_FINGER_C2H2_1"/>
    <property type="match status" value="8"/>
</dbReference>
<evidence type="ECO:0000259" key="8">
    <source>
        <dbReference type="PROSITE" id="PS50157"/>
    </source>
</evidence>
<evidence type="ECO:0000256" key="2">
    <source>
        <dbReference type="ARBA" id="ARBA00022737"/>
    </source>
</evidence>
<dbReference type="InterPro" id="IPR012934">
    <property type="entry name" value="Znf_AD"/>
</dbReference>
<evidence type="ECO:0000259" key="9">
    <source>
        <dbReference type="PROSITE" id="PS51915"/>
    </source>
</evidence>
<evidence type="ECO:0000313" key="10">
    <source>
        <dbReference type="EMBL" id="CAH2076059.1"/>
    </source>
</evidence>
<dbReference type="SMART" id="SM00868">
    <property type="entry name" value="zf-AD"/>
    <property type="match status" value="1"/>
</dbReference>
<feature type="domain" description="C2H2-type" evidence="8">
    <location>
        <begin position="431"/>
        <end position="458"/>
    </location>
</feature>
<dbReference type="Pfam" id="PF12874">
    <property type="entry name" value="zf-met"/>
    <property type="match status" value="1"/>
</dbReference>
<feature type="domain" description="C2H2-type" evidence="8">
    <location>
        <begin position="403"/>
        <end position="430"/>
    </location>
</feature>
<feature type="binding site" evidence="6">
    <location>
        <position position="60"/>
    </location>
    <ligand>
        <name>Zn(2+)</name>
        <dbReference type="ChEBI" id="CHEBI:29105"/>
    </ligand>
</feature>
<feature type="domain" description="C2H2-type" evidence="8">
    <location>
        <begin position="515"/>
        <end position="543"/>
    </location>
</feature>
<feature type="binding site" evidence="6">
    <location>
        <position position="57"/>
    </location>
    <ligand>
        <name>Zn(2+)</name>
        <dbReference type="ChEBI" id="CHEBI:29105"/>
    </ligand>
</feature>
<dbReference type="PROSITE" id="PS50157">
    <property type="entry name" value="ZINC_FINGER_C2H2_2"/>
    <property type="match status" value="8"/>
</dbReference>
<proteinExistence type="predicted"/>
<dbReference type="Proteomes" id="UP000837857">
    <property type="component" value="Chromosome 9"/>
</dbReference>
<feature type="domain" description="ZAD" evidence="9">
    <location>
        <begin position="14"/>
        <end position="84"/>
    </location>
</feature>
<reference evidence="10" key="1">
    <citation type="submission" date="2022-03" db="EMBL/GenBank/DDBJ databases">
        <authorList>
            <person name="Martin H S."/>
        </authorList>
    </citation>
    <scope>NUCLEOTIDE SEQUENCE</scope>
</reference>
<feature type="domain" description="C2H2-type" evidence="8">
    <location>
        <begin position="375"/>
        <end position="403"/>
    </location>
</feature>
<feature type="binding site" evidence="6">
    <location>
        <position position="19"/>
    </location>
    <ligand>
        <name>Zn(2+)</name>
        <dbReference type="ChEBI" id="CHEBI:29105"/>
    </ligand>
</feature>
<evidence type="ECO:0000256" key="7">
    <source>
        <dbReference type="SAM" id="MobiDB-lite"/>
    </source>
</evidence>
<organism evidence="10 11">
    <name type="scientific">Iphiclides podalirius</name>
    <name type="common">scarce swallowtail</name>
    <dbReference type="NCBI Taxonomy" id="110791"/>
    <lineage>
        <taxon>Eukaryota</taxon>
        <taxon>Metazoa</taxon>
        <taxon>Ecdysozoa</taxon>
        <taxon>Arthropoda</taxon>
        <taxon>Hexapoda</taxon>
        <taxon>Insecta</taxon>
        <taxon>Pterygota</taxon>
        <taxon>Neoptera</taxon>
        <taxon>Endopterygota</taxon>
        <taxon>Lepidoptera</taxon>
        <taxon>Glossata</taxon>
        <taxon>Ditrysia</taxon>
        <taxon>Papilionoidea</taxon>
        <taxon>Papilionidae</taxon>
        <taxon>Papilioninae</taxon>
        <taxon>Iphiclides</taxon>
    </lineage>
</organism>
<dbReference type="SUPFAM" id="SSF57667">
    <property type="entry name" value="beta-beta-alpha zinc fingers"/>
    <property type="match status" value="5"/>
</dbReference>
<feature type="domain" description="C2H2-type" evidence="8">
    <location>
        <begin position="487"/>
        <end position="514"/>
    </location>
</feature>
<name>A0ABN8J8D9_9NEOP</name>
<evidence type="ECO:0000313" key="11">
    <source>
        <dbReference type="Proteomes" id="UP000837857"/>
    </source>
</evidence>
<protein>
    <submittedName>
        <fullName evidence="10">Uncharacterized protein</fullName>
    </submittedName>
</protein>
<sequence>MSSNFEVNKNITVHTCCSCLETSSDRYVTLKENCDISQLYQFCTGIPVSPDLPQFLCNKCVKNIKEYAHFKKKCRKSYKVWKSYLNQGKYYEESNTSIEVKKENDSIDDLPEDSSTSHDNSLNDDVETSEDENDHRERTDSAPKYKRYQELDLRNVIIKYKQENYDSCENEGLVKVLECSKCKKQYQKAKCLIKHMMQSCYNHVDVNKLVLVRKFRTPISVDENTDIELFCGICEFASASRDDMKKHLHEHWMENDMRCKLCAYVGKDIAELIGHRSLHQPYEFFSKMENRACHICNKRCATPMRLQFHYRSVHLNRSGGLCTVCRKAFRCYTAWRNHERLHEGGKYICDLCGNKFLFRHQIKTHLAEHSNVRGSICDVCGKGFKRASYLKEHLNTVHTVEPVQCPHCGKTFKCPANLKEHLKHVGKARHFQCEVCAKRFTSAASLKSHAFWHTGERPHACESCGARYKAKAQLKIHMRKHTGQRPYRCHLCDKCFPTAVQLKRHGSVHTGDRPYKCSYCPRSFHYKKLLVHHTASKHGRVRPE</sequence>
<keyword evidence="2" id="KW-0677">Repeat</keyword>
<feature type="domain" description="C2H2-type" evidence="8">
    <location>
        <begin position="347"/>
        <end position="374"/>
    </location>
</feature>
<dbReference type="PANTHER" id="PTHR24379:SF121">
    <property type="entry name" value="C2H2-TYPE DOMAIN-CONTAINING PROTEIN"/>
    <property type="match status" value="1"/>
</dbReference>
<keyword evidence="3 5" id="KW-0863">Zinc-finger</keyword>
<keyword evidence="4 6" id="KW-0862">Zinc</keyword>
<dbReference type="SMART" id="SM00355">
    <property type="entry name" value="ZnF_C2H2"/>
    <property type="match status" value="12"/>
</dbReference>
<dbReference type="InterPro" id="IPR036236">
    <property type="entry name" value="Znf_C2H2_sf"/>
</dbReference>
<evidence type="ECO:0000256" key="6">
    <source>
        <dbReference type="PROSITE-ProRule" id="PRU01263"/>
    </source>
</evidence>
<feature type="compositionally biased region" description="Basic and acidic residues" evidence="7">
    <location>
        <begin position="133"/>
        <end position="144"/>
    </location>
</feature>
<feature type="non-terminal residue" evidence="10">
    <location>
        <position position="1"/>
    </location>
</feature>
<dbReference type="PANTHER" id="PTHR24379">
    <property type="entry name" value="KRAB AND ZINC FINGER DOMAIN-CONTAINING"/>
    <property type="match status" value="1"/>
</dbReference>
<gene>
    <name evidence="10" type="ORF">IPOD504_LOCUS17112</name>
</gene>
<keyword evidence="11" id="KW-1185">Reference proteome</keyword>
<evidence type="ECO:0000256" key="3">
    <source>
        <dbReference type="ARBA" id="ARBA00022771"/>
    </source>
</evidence>
<feature type="domain" description="C2H2-type" evidence="8">
    <location>
        <begin position="320"/>
        <end position="347"/>
    </location>
</feature>
<feature type="domain" description="C2H2-type" evidence="8">
    <location>
        <begin position="459"/>
        <end position="486"/>
    </location>
</feature>
<dbReference type="PROSITE" id="PS51915">
    <property type="entry name" value="ZAD"/>
    <property type="match status" value="1"/>
</dbReference>